<reference evidence="1 4" key="4">
    <citation type="journal article" date="2019" name="Nat. Med.">
        <title>A library of human gut bacterial isolates paired with longitudinal multiomics data enables mechanistic microbiome research.</title>
        <authorList>
            <person name="Poyet M."/>
            <person name="Groussin M."/>
            <person name="Gibbons S.M."/>
            <person name="Avila-Pacheco J."/>
            <person name="Jiang X."/>
            <person name="Kearney S.M."/>
            <person name="Perrotta A.R."/>
            <person name="Berdy B."/>
            <person name="Zhao S."/>
            <person name="Lieberman T.D."/>
            <person name="Swanson P.K."/>
            <person name="Smith M."/>
            <person name="Roesemann S."/>
            <person name="Alexander J.E."/>
            <person name="Rich S.A."/>
            <person name="Livny J."/>
            <person name="Vlamakis H."/>
            <person name="Clish C."/>
            <person name="Bullock K."/>
            <person name="Deik A."/>
            <person name="Scott J."/>
            <person name="Pierce K.A."/>
            <person name="Xavier R.J."/>
            <person name="Alm E.J."/>
        </authorList>
    </citation>
    <scope>NUCLEOTIDE SEQUENCE [LARGE SCALE GENOMIC DNA]</scope>
    <source>
        <strain evidence="1 4">BIOML-A1</strain>
    </source>
</reference>
<dbReference type="Gene3D" id="3.40.960.10">
    <property type="entry name" value="VSR Endonuclease"/>
    <property type="match status" value="1"/>
</dbReference>
<dbReference type="Proteomes" id="UP000285258">
    <property type="component" value="Unassembled WGS sequence"/>
</dbReference>
<evidence type="ECO:0000313" key="1">
    <source>
        <dbReference type="EMBL" id="MSA94277.1"/>
    </source>
</evidence>
<reference evidence="2" key="2">
    <citation type="journal article" date="2019" name="Int. J. Syst. Evol. Microbiol.">
        <title>Gordonibacter faecihominis is a later heterotypic synonym of Gordonibacter urolithinfaciens.</title>
        <authorList>
            <person name="Danylec N."/>
            <person name="Stoll D.A."/>
            <person name="Huch M."/>
        </authorList>
    </citation>
    <scope>NUCLEOTIDE SEQUENCE</scope>
    <source>
        <strain evidence="2">DSM 27213</strain>
    </source>
</reference>
<evidence type="ECO:0000313" key="4">
    <source>
        <dbReference type="Proteomes" id="UP000462865"/>
    </source>
</evidence>
<sequence length="347" mass="38259">MAACDPIPKTGLRPYDRRERAKPARICFGHLTALQILRAARPGMLAPEKGAARTLPDHAPRAGELQRKLELLEAMHADLRFEKPAHVLVGNPNCRASPTCKPHVHGNPLPSGSLLRLDRETTLTAPATSFVHLARQASETALLELGWEMCGSYQTKRTGARSAYQVEPLTSTRALRTYVTKNPSMGGARKVQRILPYLADGSASARESKLALILGLPLSRGGYGLGIPLMNYEVSANSAARAISGRRSFRCDLCWPEAKLDVEYQSREHHEGEVSRLRDSRRANALVAMGWIVIGVTNDELDSMLATDTIAASIRKRLGKRLQMSFPDHHARKLRLRRELGLPVGFD</sequence>
<dbReference type="Proteomes" id="UP000462865">
    <property type="component" value="Unassembled WGS sequence"/>
</dbReference>
<accession>A0A423UJE2</accession>
<dbReference type="SUPFAM" id="SSF52980">
    <property type="entry name" value="Restriction endonuclease-like"/>
    <property type="match status" value="1"/>
</dbReference>
<gene>
    <name evidence="2" type="ORF">DMP12_09265</name>
    <name evidence="1" type="ORF">GKG38_04230</name>
</gene>
<dbReference type="EMBL" id="QIBW01000010">
    <property type="protein sequence ID" value="ROT89389.1"/>
    <property type="molecule type" value="Genomic_DNA"/>
</dbReference>
<comment type="caution">
    <text evidence="2">The sequence shown here is derived from an EMBL/GenBank/DDBJ whole genome shotgun (WGS) entry which is preliminary data.</text>
</comment>
<dbReference type="EMBL" id="WKZA01000011">
    <property type="protein sequence ID" value="MSA94277.1"/>
    <property type="molecule type" value="Genomic_DNA"/>
</dbReference>
<dbReference type="InterPro" id="IPR011335">
    <property type="entry name" value="Restrct_endonuc-II-like"/>
</dbReference>
<proteinExistence type="predicted"/>
<reference evidence="2" key="3">
    <citation type="journal article" date="2019" name="Microbiol. Resour. Announc.">
        <title>Draft Genome Sequences of Type Strains of Gordonibacter faecihominis, Paraeggerthella hongkongensis, Parvibacter caecicola,Slackia equolifaciens, Slackia faecicanis, and Slackia isoflavoniconvertens.</title>
        <authorList>
            <person name="Danylec N."/>
            <person name="Stoll D.A."/>
            <person name="Dotsch A."/>
            <person name="Huch M."/>
        </authorList>
    </citation>
    <scope>NUCLEOTIDE SEQUENCE</scope>
    <source>
        <strain evidence="2">DSM 27213</strain>
    </source>
</reference>
<evidence type="ECO:0000313" key="2">
    <source>
        <dbReference type="EMBL" id="ROT89389.1"/>
    </source>
</evidence>
<dbReference type="RefSeq" id="WP_096227973.1">
    <property type="nucleotide sequence ID" value="NZ_CP168029.1"/>
</dbReference>
<name>A0A423UJE2_9ACTN</name>
<protein>
    <submittedName>
        <fullName evidence="2">DUF559 domain-containing protein</fullName>
    </submittedName>
</protein>
<organism evidence="2 3">
    <name type="scientific">Gordonibacter urolithinfaciens</name>
    <dbReference type="NCBI Taxonomy" id="1335613"/>
    <lineage>
        <taxon>Bacteria</taxon>
        <taxon>Bacillati</taxon>
        <taxon>Actinomycetota</taxon>
        <taxon>Coriobacteriia</taxon>
        <taxon>Eggerthellales</taxon>
        <taxon>Eggerthellaceae</taxon>
        <taxon>Gordonibacter</taxon>
    </lineage>
</organism>
<evidence type="ECO:0000313" key="3">
    <source>
        <dbReference type="Proteomes" id="UP000285258"/>
    </source>
</evidence>
<reference evidence="3" key="1">
    <citation type="submission" date="2018-05" db="EMBL/GenBank/DDBJ databases">
        <title>Genome Sequencing of selected type strains of the family Eggerthellaceae.</title>
        <authorList>
            <person name="Danylec N."/>
            <person name="Stoll D.A."/>
            <person name="Doetsch A."/>
            <person name="Huch M."/>
        </authorList>
    </citation>
    <scope>NUCLEOTIDE SEQUENCE [LARGE SCALE GENOMIC DNA]</scope>
    <source>
        <strain evidence="3">DSM 27213</strain>
    </source>
</reference>
<dbReference type="AlphaFoldDB" id="A0A423UJE2"/>